<reference evidence="1" key="1">
    <citation type="submission" date="2016-10" db="EMBL/GenBank/DDBJ databases">
        <title>Sequence of Gallionella enrichment culture.</title>
        <authorList>
            <person name="Poehlein A."/>
            <person name="Muehling M."/>
            <person name="Daniel R."/>
        </authorList>
    </citation>
    <scope>NUCLEOTIDE SEQUENCE</scope>
</reference>
<dbReference type="EMBL" id="MLJW01002645">
    <property type="protein sequence ID" value="OIQ74042.1"/>
    <property type="molecule type" value="Genomic_DNA"/>
</dbReference>
<accession>A0A1J5PSD1</accession>
<comment type="caution">
    <text evidence="1">The sequence shown here is derived from an EMBL/GenBank/DDBJ whole genome shotgun (WGS) entry which is preliminary data.</text>
</comment>
<sequence length="167" mass="17667">MTLWPLIAISPTVSGESLSSAQPIGSMSFISTPGIGSPMDPTRAGSPYTLKLATGEVSDSPYPSRIVTPNLVSTFLWTSTGSAAPPETATRRFFAIEEMSTPCSSAPSRAQYIVGTPAKNVTPAFSIRSSAVRASKRGSMTTVPPKAQAVFWITVCPKEWKSGSTHR</sequence>
<organism evidence="1">
    <name type="scientific">mine drainage metagenome</name>
    <dbReference type="NCBI Taxonomy" id="410659"/>
    <lineage>
        <taxon>unclassified sequences</taxon>
        <taxon>metagenomes</taxon>
        <taxon>ecological metagenomes</taxon>
    </lineage>
</organism>
<gene>
    <name evidence="1" type="ORF">GALL_443180</name>
</gene>
<proteinExistence type="predicted"/>
<name>A0A1J5PSD1_9ZZZZ</name>
<dbReference type="AlphaFoldDB" id="A0A1J5PSD1"/>
<protein>
    <submittedName>
        <fullName evidence="1">Uncharacterized protein</fullName>
    </submittedName>
</protein>
<evidence type="ECO:0000313" key="1">
    <source>
        <dbReference type="EMBL" id="OIQ74042.1"/>
    </source>
</evidence>